<dbReference type="Pfam" id="PF08863">
    <property type="entry name" value="YolD"/>
    <property type="match status" value="1"/>
</dbReference>
<dbReference type="InterPro" id="IPR014962">
    <property type="entry name" value="YolD"/>
</dbReference>
<reference evidence="1 2" key="1">
    <citation type="submission" date="2024-06" db="EMBL/GenBank/DDBJ databases">
        <title>Genomic Encyclopedia of Type Strains, Phase IV (KMG-IV): sequencing the most valuable type-strain genomes for metagenomic binning, comparative biology and taxonomic classification.</title>
        <authorList>
            <person name="Goeker M."/>
        </authorList>
    </citation>
    <scope>NUCLEOTIDE SEQUENCE [LARGE SCALE GENOMIC DNA]</scope>
    <source>
        <strain evidence="1 2">DSM 26128</strain>
    </source>
</reference>
<dbReference type="PANTHER" id="PTHR40051:SF1">
    <property type="entry name" value="YOLD-LIKE FAMILY PROTEIN"/>
    <property type="match status" value="1"/>
</dbReference>
<organism evidence="1 2">
    <name type="scientific">Bhargavaea ullalensis</name>
    <dbReference type="NCBI Taxonomy" id="1265685"/>
    <lineage>
        <taxon>Bacteria</taxon>
        <taxon>Bacillati</taxon>
        <taxon>Bacillota</taxon>
        <taxon>Bacilli</taxon>
        <taxon>Bacillales</taxon>
        <taxon>Caryophanaceae</taxon>
        <taxon>Bhargavaea</taxon>
    </lineage>
</organism>
<dbReference type="PANTHER" id="PTHR40051">
    <property type="entry name" value="IG HYPOTHETICAL 15966"/>
    <property type="match status" value="1"/>
</dbReference>
<proteinExistence type="predicted"/>
<accession>A0ABV2G7K7</accession>
<evidence type="ECO:0000313" key="1">
    <source>
        <dbReference type="EMBL" id="MET3574235.1"/>
    </source>
</evidence>
<evidence type="ECO:0000313" key="2">
    <source>
        <dbReference type="Proteomes" id="UP001549099"/>
    </source>
</evidence>
<dbReference type="Proteomes" id="UP001549099">
    <property type="component" value="Unassembled WGS sequence"/>
</dbReference>
<protein>
    <recommendedName>
        <fullName evidence="3">YolD-like protein</fullName>
    </recommendedName>
</protein>
<name>A0ABV2G7K7_9BACL</name>
<evidence type="ECO:0008006" key="3">
    <source>
        <dbReference type="Google" id="ProtNLM"/>
    </source>
</evidence>
<sequence>MIRDRGNIKWTAMMLPEHLRELRKWQAEDDLVKRPNLSEWDLQQIQQEIDRAIRSRELTEVQTWRDGILHKHTGIIVSADISSQRIQLDERWIKVAEIVSVNVLE</sequence>
<comment type="caution">
    <text evidence="1">The sequence shown here is derived from an EMBL/GenBank/DDBJ whole genome shotgun (WGS) entry which is preliminary data.</text>
</comment>
<dbReference type="EMBL" id="JBEPLW010000001">
    <property type="protein sequence ID" value="MET3574235.1"/>
    <property type="molecule type" value="Genomic_DNA"/>
</dbReference>
<keyword evidence="2" id="KW-1185">Reference proteome</keyword>
<gene>
    <name evidence="1" type="ORF">ABID49_000111</name>
</gene>